<name>A0A1I1VMI8_9BACL</name>
<organism evidence="1 2">
    <name type="scientific">Paenibacillus catalpae</name>
    <dbReference type="NCBI Taxonomy" id="1045775"/>
    <lineage>
        <taxon>Bacteria</taxon>
        <taxon>Bacillati</taxon>
        <taxon>Bacillota</taxon>
        <taxon>Bacilli</taxon>
        <taxon>Bacillales</taxon>
        <taxon>Paenibacillaceae</taxon>
        <taxon>Paenibacillus</taxon>
    </lineage>
</organism>
<evidence type="ECO:0000313" key="1">
    <source>
        <dbReference type="EMBL" id="SFD84237.1"/>
    </source>
</evidence>
<dbReference type="STRING" id="1045775.SAMN05216378_1690"/>
<dbReference type="EMBL" id="FOMT01000001">
    <property type="protein sequence ID" value="SFD84237.1"/>
    <property type="molecule type" value="Genomic_DNA"/>
</dbReference>
<accession>A0A1I1VMI8</accession>
<sequence>MKERVHTVHTKSNPSMLQRFIQQRPQSLQQGMQLAQFGSTGTRDPHGRTKTAVNV</sequence>
<evidence type="ECO:0000313" key="2">
    <source>
        <dbReference type="Proteomes" id="UP000198855"/>
    </source>
</evidence>
<gene>
    <name evidence="1" type="ORF">SAMN05216378_1690</name>
</gene>
<reference evidence="2" key="1">
    <citation type="submission" date="2016-10" db="EMBL/GenBank/DDBJ databases">
        <authorList>
            <person name="Varghese N."/>
            <person name="Submissions S."/>
        </authorList>
    </citation>
    <scope>NUCLEOTIDE SEQUENCE [LARGE SCALE GENOMIC DNA]</scope>
    <source>
        <strain evidence="2">CGMCC 1.10784</strain>
    </source>
</reference>
<protein>
    <submittedName>
        <fullName evidence="1">Uncharacterized protein</fullName>
    </submittedName>
</protein>
<keyword evidence="2" id="KW-1185">Reference proteome</keyword>
<dbReference type="Proteomes" id="UP000198855">
    <property type="component" value="Unassembled WGS sequence"/>
</dbReference>
<dbReference type="AlphaFoldDB" id="A0A1I1VMI8"/>
<proteinExistence type="predicted"/>
<dbReference type="RefSeq" id="WP_175532777.1">
    <property type="nucleotide sequence ID" value="NZ_FOMT01000001.1"/>
</dbReference>